<name>A0A3S3U4J7_9BACT</name>
<evidence type="ECO:0000313" key="3">
    <source>
        <dbReference type="Proteomes" id="UP000287853"/>
    </source>
</evidence>
<gene>
    <name evidence="2" type="ORF">H206_03202</name>
</gene>
<protein>
    <submittedName>
        <fullName evidence="2">Uncharacterized protein</fullName>
    </submittedName>
</protein>
<comment type="caution">
    <text evidence="2">The sequence shown here is derived from an EMBL/GenBank/DDBJ whole genome shotgun (WGS) entry which is preliminary data.</text>
</comment>
<sequence length="339" mass="38472">MPSYCLSPPPLQAEEYLIKLDSDVLTKDVKKKITAIVEEQLINQIVEEQLINQAVDEALLDKIVRKKLSDPKFLGKMQGEVKKRLVYTGTESIEIPVIIRKYKSSRVPTPSVPQLQFPVARTVESSTPSVPQPQFPVARTVRNSTPSVPQPQFPVARTDENSTPSESIISEVKNTPGVPYVTFGIVPENVACKPNGYSKKYRCEPISIDDVKSWKRANEDNFSEKQPVDGKVLLTSKMYDSIEAKGFYSVVMVFEWDRPQKGIKLTRETADGKPLYSSAQCKDNKDCKDCKDCRDCVGKGCNVWINHQNIKHFKPYYHWILEAGEKNKWQFEIPMEGEI</sequence>
<dbReference type="Proteomes" id="UP000287853">
    <property type="component" value="Unassembled WGS sequence"/>
</dbReference>
<accession>A0A3S3U4J7</accession>
<evidence type="ECO:0000313" key="2">
    <source>
        <dbReference type="EMBL" id="RWX43586.1"/>
    </source>
</evidence>
<keyword evidence="3" id="KW-1185">Reference proteome</keyword>
<dbReference type="AlphaFoldDB" id="A0A3S3U4J7"/>
<feature type="region of interest" description="Disordered" evidence="1">
    <location>
        <begin position="141"/>
        <end position="164"/>
    </location>
</feature>
<organism evidence="2 3">
    <name type="scientific">Candidatus Electrothrix aarhusensis</name>
    <dbReference type="NCBI Taxonomy" id="1859131"/>
    <lineage>
        <taxon>Bacteria</taxon>
        <taxon>Pseudomonadati</taxon>
        <taxon>Thermodesulfobacteriota</taxon>
        <taxon>Desulfobulbia</taxon>
        <taxon>Desulfobulbales</taxon>
        <taxon>Desulfobulbaceae</taxon>
        <taxon>Candidatus Electrothrix</taxon>
    </lineage>
</organism>
<reference evidence="2 3" key="1">
    <citation type="submission" date="2017-01" db="EMBL/GenBank/DDBJ databases">
        <title>The cable genome- insights into the physiology and evolution of filamentous bacteria capable of sulfide oxidation via long distance electron transfer.</title>
        <authorList>
            <person name="Schreiber L."/>
            <person name="Bjerg J.T."/>
            <person name="Boggild A."/>
            <person name="Van De Vossenberg J."/>
            <person name="Meysman F."/>
            <person name="Nielsen L.P."/>
            <person name="Schramm A."/>
            <person name="Kjeldsen K.U."/>
        </authorList>
    </citation>
    <scope>NUCLEOTIDE SEQUENCE [LARGE SCALE GENOMIC DNA]</scope>
    <source>
        <strain evidence="2">MCF</strain>
    </source>
</reference>
<dbReference type="EMBL" id="MTKO01000116">
    <property type="protein sequence ID" value="RWX43586.1"/>
    <property type="molecule type" value="Genomic_DNA"/>
</dbReference>
<proteinExistence type="predicted"/>
<evidence type="ECO:0000256" key="1">
    <source>
        <dbReference type="SAM" id="MobiDB-lite"/>
    </source>
</evidence>